<dbReference type="GO" id="GO:0031418">
    <property type="term" value="F:L-ascorbic acid binding"/>
    <property type="evidence" value="ECO:0007669"/>
    <property type="project" value="InterPro"/>
</dbReference>
<keyword evidence="9" id="KW-1185">Reference proteome</keyword>
<accession>A0A8J2S9J3</accession>
<evidence type="ECO:0000256" key="3">
    <source>
        <dbReference type="ARBA" id="ARBA00022964"/>
    </source>
</evidence>
<dbReference type="GO" id="GO:0004656">
    <property type="term" value="F:procollagen-proline 4-dioxygenase activity"/>
    <property type="evidence" value="ECO:0007669"/>
    <property type="project" value="TreeGrafter"/>
</dbReference>
<evidence type="ECO:0000256" key="6">
    <source>
        <dbReference type="SAM" id="MobiDB-lite"/>
    </source>
</evidence>
<evidence type="ECO:0000256" key="2">
    <source>
        <dbReference type="ARBA" id="ARBA00022723"/>
    </source>
</evidence>
<protein>
    <recommendedName>
        <fullName evidence="7">Fe2OG dioxygenase domain-containing protein</fullName>
    </recommendedName>
</protein>
<feature type="domain" description="Fe2OG dioxygenase" evidence="7">
    <location>
        <begin position="119"/>
        <end position="227"/>
    </location>
</feature>
<dbReference type="EMBL" id="CAKKNE010000001">
    <property type="protein sequence ID" value="CAH0365886.1"/>
    <property type="molecule type" value="Genomic_DNA"/>
</dbReference>
<dbReference type="InterPro" id="IPR045054">
    <property type="entry name" value="P4HA-like"/>
</dbReference>
<dbReference type="InterPro" id="IPR005123">
    <property type="entry name" value="Oxoglu/Fe-dep_dioxygenase_dom"/>
</dbReference>
<dbReference type="InterPro" id="IPR006620">
    <property type="entry name" value="Pro_4_hyd_alph"/>
</dbReference>
<dbReference type="Proteomes" id="UP000789595">
    <property type="component" value="Unassembled WGS sequence"/>
</dbReference>
<dbReference type="AlphaFoldDB" id="A0A8J2S9J3"/>
<dbReference type="PROSITE" id="PS51471">
    <property type="entry name" value="FE2OG_OXY"/>
    <property type="match status" value="1"/>
</dbReference>
<comment type="cofactor">
    <cofactor evidence="1">
        <name>L-ascorbate</name>
        <dbReference type="ChEBI" id="CHEBI:38290"/>
    </cofactor>
</comment>
<dbReference type="GO" id="GO:0005783">
    <property type="term" value="C:endoplasmic reticulum"/>
    <property type="evidence" value="ECO:0007669"/>
    <property type="project" value="TreeGrafter"/>
</dbReference>
<sequence>MQVLQRPQKQAASTGLRSRPSNGAMAPPRQYLPLNPAYPGLTAVHTDPPVFTVAIFLSEAECDDLINSAQGHMTPAPVVGAGNGEVSVSRTSSTCYLAREDLPTICTKVCALTGCPVEHLELPQVGRYRGGEFYKAHYDAFDTSSPDGRRFAQNGGQRVATVLVYLNDVARGGCTSFSKLGLSIQPKKGTALVFFPASLDGMLDQHYLHAAEPALDLKWVSQIWIRQKAYNGLASVRIAPI</sequence>
<reference evidence="8" key="1">
    <citation type="submission" date="2021-11" db="EMBL/GenBank/DDBJ databases">
        <authorList>
            <consortium name="Genoscope - CEA"/>
            <person name="William W."/>
        </authorList>
    </citation>
    <scope>NUCLEOTIDE SEQUENCE</scope>
</reference>
<evidence type="ECO:0000259" key="7">
    <source>
        <dbReference type="PROSITE" id="PS51471"/>
    </source>
</evidence>
<dbReference type="OrthoDB" id="420380at2759"/>
<dbReference type="Pfam" id="PF13640">
    <property type="entry name" value="2OG-FeII_Oxy_3"/>
    <property type="match status" value="1"/>
</dbReference>
<proteinExistence type="predicted"/>
<dbReference type="PANTHER" id="PTHR10869:SF229">
    <property type="entry name" value="PROLYL 4-HYDROXYLASE ALPHA SUBUNIT DOMAIN-CONTAINING PROTEIN"/>
    <property type="match status" value="1"/>
</dbReference>
<dbReference type="Gene3D" id="2.60.120.620">
    <property type="entry name" value="q2cbj1_9rhob like domain"/>
    <property type="match status" value="1"/>
</dbReference>
<feature type="compositionally biased region" description="Polar residues" evidence="6">
    <location>
        <begin position="1"/>
        <end position="21"/>
    </location>
</feature>
<evidence type="ECO:0000313" key="8">
    <source>
        <dbReference type="EMBL" id="CAH0365886.1"/>
    </source>
</evidence>
<keyword evidence="2" id="KW-0479">Metal-binding</keyword>
<evidence type="ECO:0000256" key="5">
    <source>
        <dbReference type="ARBA" id="ARBA00023004"/>
    </source>
</evidence>
<gene>
    <name evidence="8" type="ORF">PECAL_1P23480</name>
</gene>
<keyword evidence="5" id="KW-0408">Iron</keyword>
<dbReference type="SMART" id="SM00702">
    <property type="entry name" value="P4Hc"/>
    <property type="match status" value="1"/>
</dbReference>
<keyword evidence="4" id="KW-0560">Oxidoreductase</keyword>
<keyword evidence="3" id="KW-0223">Dioxygenase</keyword>
<evidence type="ECO:0000256" key="4">
    <source>
        <dbReference type="ARBA" id="ARBA00023002"/>
    </source>
</evidence>
<evidence type="ECO:0000256" key="1">
    <source>
        <dbReference type="ARBA" id="ARBA00001961"/>
    </source>
</evidence>
<organism evidence="8 9">
    <name type="scientific">Pelagomonas calceolata</name>
    <dbReference type="NCBI Taxonomy" id="35677"/>
    <lineage>
        <taxon>Eukaryota</taxon>
        <taxon>Sar</taxon>
        <taxon>Stramenopiles</taxon>
        <taxon>Ochrophyta</taxon>
        <taxon>Pelagophyceae</taxon>
        <taxon>Pelagomonadales</taxon>
        <taxon>Pelagomonadaceae</taxon>
        <taxon>Pelagomonas</taxon>
    </lineage>
</organism>
<dbReference type="GO" id="GO:0005506">
    <property type="term" value="F:iron ion binding"/>
    <property type="evidence" value="ECO:0007669"/>
    <property type="project" value="InterPro"/>
</dbReference>
<dbReference type="InterPro" id="IPR044862">
    <property type="entry name" value="Pro_4_hyd_alph_FE2OG_OXY"/>
</dbReference>
<evidence type="ECO:0000313" key="9">
    <source>
        <dbReference type="Proteomes" id="UP000789595"/>
    </source>
</evidence>
<feature type="region of interest" description="Disordered" evidence="6">
    <location>
        <begin position="1"/>
        <end position="30"/>
    </location>
</feature>
<comment type="caution">
    <text evidence="8">The sequence shown here is derived from an EMBL/GenBank/DDBJ whole genome shotgun (WGS) entry which is preliminary data.</text>
</comment>
<dbReference type="PANTHER" id="PTHR10869">
    <property type="entry name" value="PROLYL 4-HYDROXYLASE ALPHA SUBUNIT"/>
    <property type="match status" value="1"/>
</dbReference>
<name>A0A8J2S9J3_9STRA</name>